<gene>
    <name evidence="1" type="ORF">BYL167_LOCUS25558</name>
</gene>
<name>A0A8S2TC77_9BILA</name>
<accession>A0A8S2TC77</accession>
<dbReference type="Proteomes" id="UP000681967">
    <property type="component" value="Unassembled WGS sequence"/>
</dbReference>
<reference evidence="1" key="1">
    <citation type="submission" date="2021-02" db="EMBL/GenBank/DDBJ databases">
        <authorList>
            <person name="Nowell W R."/>
        </authorList>
    </citation>
    <scope>NUCLEOTIDE SEQUENCE</scope>
</reference>
<evidence type="ECO:0000313" key="1">
    <source>
        <dbReference type="EMBL" id="CAF4251198.1"/>
    </source>
</evidence>
<protein>
    <submittedName>
        <fullName evidence="1">Uncharacterized protein</fullName>
    </submittedName>
</protein>
<evidence type="ECO:0000313" key="2">
    <source>
        <dbReference type="Proteomes" id="UP000681967"/>
    </source>
</evidence>
<dbReference type="AlphaFoldDB" id="A0A8S2TC77"/>
<comment type="caution">
    <text evidence="1">The sequence shown here is derived from an EMBL/GenBank/DDBJ whole genome shotgun (WGS) entry which is preliminary data.</text>
</comment>
<proteinExistence type="predicted"/>
<dbReference type="SUPFAM" id="SSF56399">
    <property type="entry name" value="ADP-ribosylation"/>
    <property type="match status" value="1"/>
</dbReference>
<feature type="non-terminal residue" evidence="1">
    <location>
        <position position="93"/>
    </location>
</feature>
<feature type="non-terminal residue" evidence="1">
    <location>
        <position position="1"/>
    </location>
</feature>
<sequence>EDINTFEQTYKSSDAIYWYTKDSFLYRFVNKALRTEDIEALFRLRYFLKDLCKNLKLLFDDNFQTYQESLEAILVYRGLTLPIKVIDQIKQSV</sequence>
<organism evidence="1 2">
    <name type="scientific">Rotaria magnacalcarata</name>
    <dbReference type="NCBI Taxonomy" id="392030"/>
    <lineage>
        <taxon>Eukaryota</taxon>
        <taxon>Metazoa</taxon>
        <taxon>Spiralia</taxon>
        <taxon>Gnathifera</taxon>
        <taxon>Rotifera</taxon>
        <taxon>Eurotatoria</taxon>
        <taxon>Bdelloidea</taxon>
        <taxon>Philodinida</taxon>
        <taxon>Philodinidae</taxon>
        <taxon>Rotaria</taxon>
    </lineage>
</organism>
<dbReference type="EMBL" id="CAJOBH010026211">
    <property type="protein sequence ID" value="CAF4251198.1"/>
    <property type="molecule type" value="Genomic_DNA"/>
</dbReference>